<name>A0ABY7FX04_MYAAR</name>
<accession>A0ABY7FX04</accession>
<reference evidence="1" key="1">
    <citation type="submission" date="2022-11" db="EMBL/GenBank/DDBJ databases">
        <title>Centuries of genome instability and evolution in soft-shell clam transmissible cancer (bioRxiv).</title>
        <authorList>
            <person name="Hart S.F.M."/>
            <person name="Yonemitsu M.A."/>
            <person name="Giersch R.M."/>
            <person name="Beal B.F."/>
            <person name="Arriagada G."/>
            <person name="Davis B.W."/>
            <person name="Ostrander E.A."/>
            <person name="Goff S.P."/>
            <person name="Metzger M.J."/>
        </authorList>
    </citation>
    <scope>NUCLEOTIDE SEQUENCE</scope>
    <source>
        <strain evidence="1">MELC-2E11</strain>
        <tissue evidence="1">Siphon/mantle</tissue>
    </source>
</reference>
<sequence length="148" mass="17357">MSTEDGGSNLVRQINLLTTRQDWHVFNLRRTLWIDVSRFVTQFPICQNDFIKPERILSLTKYNHAWSEDLHLEISVVTKLTDNTGIEFGPFDNTFFTNLEIYSVPMNGRGRSLKDGRTHNNTPLHIFEMKQNIEYKFRIIGGRISFSF</sequence>
<dbReference type="Proteomes" id="UP001164746">
    <property type="component" value="Chromosome 14"/>
</dbReference>
<protein>
    <submittedName>
        <fullName evidence="1">Uncharacterized protein</fullName>
    </submittedName>
</protein>
<dbReference type="EMBL" id="CP111025">
    <property type="protein sequence ID" value="WAR25659.1"/>
    <property type="molecule type" value="Genomic_DNA"/>
</dbReference>
<evidence type="ECO:0000313" key="1">
    <source>
        <dbReference type="EMBL" id="WAR25659.1"/>
    </source>
</evidence>
<organism evidence="1 2">
    <name type="scientific">Mya arenaria</name>
    <name type="common">Soft-shell clam</name>
    <dbReference type="NCBI Taxonomy" id="6604"/>
    <lineage>
        <taxon>Eukaryota</taxon>
        <taxon>Metazoa</taxon>
        <taxon>Spiralia</taxon>
        <taxon>Lophotrochozoa</taxon>
        <taxon>Mollusca</taxon>
        <taxon>Bivalvia</taxon>
        <taxon>Autobranchia</taxon>
        <taxon>Heteroconchia</taxon>
        <taxon>Euheterodonta</taxon>
        <taxon>Imparidentia</taxon>
        <taxon>Neoheterodontei</taxon>
        <taxon>Myida</taxon>
        <taxon>Myoidea</taxon>
        <taxon>Myidae</taxon>
        <taxon>Mya</taxon>
    </lineage>
</organism>
<proteinExistence type="predicted"/>
<keyword evidence="2" id="KW-1185">Reference proteome</keyword>
<evidence type="ECO:0000313" key="2">
    <source>
        <dbReference type="Proteomes" id="UP001164746"/>
    </source>
</evidence>
<gene>
    <name evidence="1" type="ORF">MAR_011363</name>
</gene>